<dbReference type="WBParaSite" id="Pan_g16353.t1">
    <property type="protein sequence ID" value="Pan_g16353.t1"/>
    <property type="gene ID" value="Pan_g16353"/>
</dbReference>
<reference evidence="2" key="2">
    <citation type="submission" date="2020-10" db="UniProtKB">
        <authorList>
            <consortium name="WormBaseParasite"/>
        </authorList>
    </citation>
    <scope>IDENTIFICATION</scope>
</reference>
<accession>A0A7E4V408</accession>
<evidence type="ECO:0000313" key="1">
    <source>
        <dbReference type="Proteomes" id="UP000492821"/>
    </source>
</evidence>
<organism evidence="1 2">
    <name type="scientific">Panagrellus redivivus</name>
    <name type="common">Microworm</name>
    <dbReference type="NCBI Taxonomy" id="6233"/>
    <lineage>
        <taxon>Eukaryota</taxon>
        <taxon>Metazoa</taxon>
        <taxon>Ecdysozoa</taxon>
        <taxon>Nematoda</taxon>
        <taxon>Chromadorea</taxon>
        <taxon>Rhabditida</taxon>
        <taxon>Tylenchina</taxon>
        <taxon>Panagrolaimomorpha</taxon>
        <taxon>Panagrolaimoidea</taxon>
        <taxon>Panagrolaimidae</taxon>
        <taxon>Panagrellus</taxon>
    </lineage>
</organism>
<dbReference type="Proteomes" id="UP000492821">
    <property type="component" value="Unassembled WGS sequence"/>
</dbReference>
<sequence length="85" mass="9800">MTTVMDLTIPIERLRESTRQRLIDNLPRPVAVIALILIKRIEQSRTIKINEALEAFTTDATVELNDEETVTITSTHKKMKRLRQA</sequence>
<name>A0A7E4V408_PANRE</name>
<evidence type="ECO:0000313" key="2">
    <source>
        <dbReference type="WBParaSite" id="Pan_g16353.t1"/>
    </source>
</evidence>
<reference evidence="1" key="1">
    <citation type="journal article" date="2013" name="Genetics">
        <title>The draft genome and transcriptome of Panagrellus redivivus are shaped by the harsh demands of a free-living lifestyle.</title>
        <authorList>
            <person name="Srinivasan J."/>
            <person name="Dillman A.R."/>
            <person name="Macchietto M.G."/>
            <person name="Heikkinen L."/>
            <person name="Lakso M."/>
            <person name="Fracchia K.M."/>
            <person name="Antoshechkin I."/>
            <person name="Mortazavi A."/>
            <person name="Wong G."/>
            <person name="Sternberg P.W."/>
        </authorList>
    </citation>
    <scope>NUCLEOTIDE SEQUENCE [LARGE SCALE GENOMIC DNA]</scope>
    <source>
        <strain evidence="1">MT8872</strain>
    </source>
</reference>
<protein>
    <submittedName>
        <fullName evidence="2">Antitoxin</fullName>
    </submittedName>
</protein>
<dbReference type="AlphaFoldDB" id="A0A7E4V408"/>
<proteinExistence type="predicted"/>
<keyword evidence="1" id="KW-1185">Reference proteome</keyword>